<sequence length="243" mass="28069">MADAQNPPVPESALKKRKSVEAIKAARAAREAKLKAKNKSNRKEYFKRAEKYVAEYRQLERSRIFLRRQAKEGGNFYREPEAKVVFVIRIRGINGVDPKTRKILQLLRLRQINNGVFVRLNKATIKMLRLVEPYVAYGYPNLKSVRELIYKRGYVNVNKQRKAITDNNIIENAIGKHGVICVEDIIHEIFTCGDKFKNVNKFMAPFKLSSPNGGWNKKGLHFQEGGDYGNREEKINTLIHHMV</sequence>
<organism evidence="8">
    <name type="scientific">Paramoeba aestuarina</name>
    <dbReference type="NCBI Taxonomy" id="180227"/>
    <lineage>
        <taxon>Eukaryota</taxon>
        <taxon>Amoebozoa</taxon>
        <taxon>Discosea</taxon>
        <taxon>Flabellinia</taxon>
        <taxon>Dactylopodida</taxon>
        <taxon>Paramoebidae</taxon>
        <taxon>Paramoeba</taxon>
    </lineage>
</organism>
<name>A0A7S4KG72_9EUKA</name>
<accession>A0A7S4KG72</accession>
<gene>
    <name evidence="8" type="ORF">NAES01612_LOCUS6435</name>
</gene>
<keyword evidence="2" id="KW-0689">Ribosomal protein</keyword>
<keyword evidence="4" id="KW-0175">Coiled coil</keyword>
<dbReference type="PANTHER" id="PTHR11524">
    <property type="entry name" value="60S RIBOSOMAL PROTEIN L7"/>
    <property type="match status" value="1"/>
</dbReference>
<dbReference type="GO" id="GO:0003735">
    <property type="term" value="F:structural constituent of ribosome"/>
    <property type="evidence" value="ECO:0007669"/>
    <property type="project" value="TreeGrafter"/>
</dbReference>
<dbReference type="EMBL" id="HBKR01009670">
    <property type="protein sequence ID" value="CAE2293991.1"/>
    <property type="molecule type" value="Transcribed_RNA"/>
</dbReference>
<dbReference type="CDD" id="cd01657">
    <property type="entry name" value="Ribosomal_L7_archeal_euk"/>
    <property type="match status" value="1"/>
</dbReference>
<evidence type="ECO:0000256" key="4">
    <source>
        <dbReference type="SAM" id="Coils"/>
    </source>
</evidence>
<evidence type="ECO:0000259" key="7">
    <source>
        <dbReference type="Pfam" id="PF08079"/>
    </source>
</evidence>
<comment type="similarity">
    <text evidence="1">Belongs to the universal ribosomal protein uL30 family.</text>
</comment>
<dbReference type="SUPFAM" id="SSF55129">
    <property type="entry name" value="Ribosomal protein L30p/L7e"/>
    <property type="match status" value="1"/>
</dbReference>
<evidence type="ECO:0000259" key="6">
    <source>
        <dbReference type="Pfam" id="PF00327"/>
    </source>
</evidence>
<feature type="domain" description="Large ribosomal subunit protein uL30 N-terminal eukaryotes" evidence="7">
    <location>
        <begin position="9"/>
        <end position="80"/>
    </location>
</feature>
<reference evidence="8" key="1">
    <citation type="submission" date="2021-01" db="EMBL/GenBank/DDBJ databases">
        <authorList>
            <person name="Corre E."/>
            <person name="Pelletier E."/>
            <person name="Niang G."/>
            <person name="Scheremetjew M."/>
            <person name="Finn R."/>
            <person name="Kale V."/>
            <person name="Holt S."/>
            <person name="Cochrane G."/>
            <person name="Meng A."/>
            <person name="Brown T."/>
            <person name="Cohen L."/>
        </authorList>
    </citation>
    <scope>NUCLEOTIDE SEQUENCE</scope>
    <source>
        <strain evidence="8">SoJaBio B1-5/56/2</strain>
    </source>
</reference>
<dbReference type="InterPro" id="IPR036919">
    <property type="entry name" value="Ribo_uL30_ferredoxin-like_sf"/>
</dbReference>
<dbReference type="InterPro" id="IPR005998">
    <property type="entry name" value="Ribosomal_uL30_euk"/>
</dbReference>
<dbReference type="FunFam" id="3.30.1390.20:FF:000003">
    <property type="entry name" value="60S ribosomal protein L7"/>
    <property type="match status" value="1"/>
</dbReference>
<dbReference type="InterPro" id="IPR012988">
    <property type="entry name" value="Ribosomal_uL30_N_euk"/>
</dbReference>
<keyword evidence="3" id="KW-0687">Ribonucleoprotein</keyword>
<dbReference type="Gene3D" id="3.30.1390.20">
    <property type="entry name" value="Ribosomal protein L30, ferredoxin-like fold domain"/>
    <property type="match status" value="2"/>
</dbReference>
<dbReference type="Pfam" id="PF00327">
    <property type="entry name" value="Ribosomal_L30"/>
    <property type="match status" value="1"/>
</dbReference>
<feature type="region of interest" description="Disordered" evidence="5">
    <location>
        <begin position="1"/>
        <end position="20"/>
    </location>
</feature>
<feature type="coiled-coil region" evidence="4">
    <location>
        <begin position="42"/>
        <end position="69"/>
    </location>
</feature>
<evidence type="ECO:0008006" key="9">
    <source>
        <dbReference type="Google" id="ProtNLM"/>
    </source>
</evidence>
<dbReference type="InterPro" id="IPR035808">
    <property type="entry name" value="Ribosomal_uL30_euk_arc"/>
</dbReference>
<dbReference type="PROSITE" id="PS00634">
    <property type="entry name" value="RIBOSOMAL_L30"/>
    <property type="match status" value="1"/>
</dbReference>
<dbReference type="InterPro" id="IPR018038">
    <property type="entry name" value="Ribosomal_uL30_CS"/>
</dbReference>
<dbReference type="InterPro" id="IPR039699">
    <property type="entry name" value="Ribosomal_uL30"/>
</dbReference>
<dbReference type="GO" id="GO:0003723">
    <property type="term" value="F:RNA binding"/>
    <property type="evidence" value="ECO:0007669"/>
    <property type="project" value="InterPro"/>
</dbReference>
<feature type="domain" description="Large ribosomal subunit protein uL30-like ferredoxin-like fold" evidence="6">
    <location>
        <begin position="85"/>
        <end position="135"/>
    </location>
</feature>
<evidence type="ECO:0000256" key="1">
    <source>
        <dbReference type="ARBA" id="ARBA00007594"/>
    </source>
</evidence>
<proteinExistence type="inferred from homology"/>
<dbReference type="GO" id="GO:0022625">
    <property type="term" value="C:cytosolic large ribosomal subunit"/>
    <property type="evidence" value="ECO:0007669"/>
    <property type="project" value="TreeGrafter"/>
</dbReference>
<dbReference type="NCBIfam" id="TIGR01310">
    <property type="entry name" value="uL30_euk"/>
    <property type="match status" value="1"/>
</dbReference>
<protein>
    <recommendedName>
        <fullName evidence="9">60S ribosomal protein L7</fullName>
    </recommendedName>
</protein>
<dbReference type="InterPro" id="IPR016082">
    <property type="entry name" value="Ribosomal_uL30_ferredoxin-like"/>
</dbReference>
<evidence type="ECO:0000256" key="5">
    <source>
        <dbReference type="SAM" id="MobiDB-lite"/>
    </source>
</evidence>
<evidence type="ECO:0000256" key="2">
    <source>
        <dbReference type="ARBA" id="ARBA00022980"/>
    </source>
</evidence>
<dbReference type="PANTHER" id="PTHR11524:SF16">
    <property type="entry name" value="LARGE RIBOSOMAL SUBUNIT PROTEIN UL30"/>
    <property type="match status" value="1"/>
</dbReference>
<evidence type="ECO:0000256" key="3">
    <source>
        <dbReference type="ARBA" id="ARBA00023274"/>
    </source>
</evidence>
<dbReference type="GO" id="GO:0000463">
    <property type="term" value="P:maturation of LSU-rRNA from tricistronic rRNA transcript (SSU-rRNA, 5.8S rRNA, LSU-rRNA)"/>
    <property type="evidence" value="ECO:0007669"/>
    <property type="project" value="TreeGrafter"/>
</dbReference>
<dbReference type="Pfam" id="PF08079">
    <property type="entry name" value="Ribosomal_L30_N"/>
    <property type="match status" value="1"/>
</dbReference>
<evidence type="ECO:0000313" key="8">
    <source>
        <dbReference type="EMBL" id="CAE2293991.1"/>
    </source>
</evidence>
<dbReference type="AlphaFoldDB" id="A0A7S4KG72"/>